<name>A0A2N5T8C7_9BASI</name>
<dbReference type="Pfam" id="PF01624">
    <property type="entry name" value="MutS_I"/>
    <property type="match status" value="1"/>
</dbReference>
<dbReference type="Gene3D" id="3.40.1170.10">
    <property type="entry name" value="DNA repair protein MutS, domain I"/>
    <property type="match status" value="1"/>
</dbReference>
<keyword evidence="6 9" id="KW-0238">DNA-binding</keyword>
<keyword evidence="14" id="KW-1185">Reference proteome</keyword>
<dbReference type="GO" id="GO:0140664">
    <property type="term" value="F:ATP-dependent DNA damage sensor activity"/>
    <property type="evidence" value="ECO:0007669"/>
    <property type="project" value="InterPro"/>
</dbReference>
<feature type="compositionally biased region" description="Polar residues" evidence="10">
    <location>
        <begin position="1"/>
        <end position="14"/>
    </location>
</feature>
<dbReference type="GO" id="GO:0005634">
    <property type="term" value="C:nucleus"/>
    <property type="evidence" value="ECO:0007669"/>
    <property type="project" value="UniProtKB-SubCell"/>
</dbReference>
<evidence type="ECO:0000259" key="12">
    <source>
        <dbReference type="SMART" id="SM00534"/>
    </source>
</evidence>
<feature type="domain" description="DNA mismatch repair proteins mutS family" evidence="12">
    <location>
        <begin position="854"/>
        <end position="1056"/>
    </location>
</feature>
<dbReference type="PANTHER" id="PTHR11361">
    <property type="entry name" value="DNA MISMATCH REPAIR PROTEIN MUTS FAMILY MEMBER"/>
    <property type="match status" value="1"/>
</dbReference>
<comment type="function">
    <text evidence="9">Component of the post-replicative DNA mismatch repair system (MMR).</text>
</comment>
<proteinExistence type="inferred from homology"/>
<dbReference type="SMART" id="SM00534">
    <property type="entry name" value="MUTSac"/>
    <property type="match status" value="1"/>
</dbReference>
<dbReference type="Gene3D" id="3.30.420.110">
    <property type="entry name" value="MutS, connector domain"/>
    <property type="match status" value="1"/>
</dbReference>
<dbReference type="EMBL" id="PGCJ01000780">
    <property type="protein sequence ID" value="PLW21749.1"/>
    <property type="molecule type" value="Genomic_DNA"/>
</dbReference>
<dbReference type="SUPFAM" id="SSF55271">
    <property type="entry name" value="DNA repair protein MutS, domain I"/>
    <property type="match status" value="1"/>
</dbReference>
<dbReference type="OrthoDB" id="121051at2759"/>
<dbReference type="GO" id="GO:0005524">
    <property type="term" value="F:ATP binding"/>
    <property type="evidence" value="ECO:0007669"/>
    <property type="project" value="UniProtKB-UniRule"/>
</dbReference>
<organism evidence="13 14">
    <name type="scientific">Puccinia coronata f. sp. avenae</name>
    <dbReference type="NCBI Taxonomy" id="200324"/>
    <lineage>
        <taxon>Eukaryota</taxon>
        <taxon>Fungi</taxon>
        <taxon>Dikarya</taxon>
        <taxon>Basidiomycota</taxon>
        <taxon>Pucciniomycotina</taxon>
        <taxon>Pucciniomycetes</taxon>
        <taxon>Pucciniales</taxon>
        <taxon>Pucciniaceae</taxon>
        <taxon>Puccinia</taxon>
    </lineage>
</organism>
<dbReference type="SMART" id="SM00533">
    <property type="entry name" value="MUTSd"/>
    <property type="match status" value="1"/>
</dbReference>
<dbReference type="GO" id="GO:0006298">
    <property type="term" value="P:mismatch repair"/>
    <property type="evidence" value="ECO:0007669"/>
    <property type="project" value="InterPro"/>
</dbReference>
<dbReference type="Pfam" id="PF05190">
    <property type="entry name" value="MutS_IV"/>
    <property type="match status" value="1"/>
</dbReference>
<dbReference type="GO" id="GO:0030983">
    <property type="term" value="F:mismatched DNA binding"/>
    <property type="evidence" value="ECO:0007669"/>
    <property type="project" value="UniProtKB-UniRule"/>
</dbReference>
<evidence type="ECO:0000256" key="4">
    <source>
        <dbReference type="ARBA" id="ARBA00022763"/>
    </source>
</evidence>
<dbReference type="SUPFAM" id="SSF48334">
    <property type="entry name" value="DNA repair protein MutS, domain III"/>
    <property type="match status" value="1"/>
</dbReference>
<evidence type="ECO:0000256" key="5">
    <source>
        <dbReference type="ARBA" id="ARBA00022840"/>
    </source>
</evidence>
<dbReference type="InterPro" id="IPR000432">
    <property type="entry name" value="DNA_mismatch_repair_MutS_C"/>
</dbReference>
<comment type="subcellular location">
    <subcellularLocation>
        <location evidence="1">Nucleus</location>
    </subcellularLocation>
</comment>
<dbReference type="InterPro" id="IPR007695">
    <property type="entry name" value="DNA_mismatch_repair_MutS-lik_N"/>
</dbReference>
<protein>
    <recommendedName>
        <fullName evidence="9">DNA mismatch repair protein</fullName>
    </recommendedName>
</protein>
<comment type="similarity">
    <text evidence="2">Belongs to the DNA mismatch repair MutS family. MSH3 subfamily.</text>
</comment>
<dbReference type="InterPro" id="IPR007861">
    <property type="entry name" value="DNA_mismatch_repair_MutS_clamp"/>
</dbReference>
<gene>
    <name evidence="13" type="ORF">PCANC_02914</name>
</gene>
<evidence type="ECO:0000256" key="9">
    <source>
        <dbReference type="PIRNR" id="PIRNR037677"/>
    </source>
</evidence>
<dbReference type="InterPro" id="IPR036678">
    <property type="entry name" value="MutS_con_dom_sf"/>
</dbReference>
<evidence type="ECO:0000256" key="7">
    <source>
        <dbReference type="ARBA" id="ARBA00023204"/>
    </source>
</evidence>
<evidence type="ECO:0000256" key="2">
    <source>
        <dbReference type="ARBA" id="ARBA00007094"/>
    </source>
</evidence>
<keyword evidence="5 9" id="KW-0067">ATP-binding</keyword>
<dbReference type="PIRSF" id="PIRSF037677">
    <property type="entry name" value="DNA_mis_repair_Msh6"/>
    <property type="match status" value="1"/>
</dbReference>
<dbReference type="Proteomes" id="UP000235388">
    <property type="component" value="Unassembled WGS sequence"/>
</dbReference>
<dbReference type="AlphaFoldDB" id="A0A2N5T8C7"/>
<dbReference type="InterPro" id="IPR027417">
    <property type="entry name" value="P-loop_NTPase"/>
</dbReference>
<dbReference type="InterPro" id="IPR045076">
    <property type="entry name" value="MutS"/>
</dbReference>
<dbReference type="InterPro" id="IPR007696">
    <property type="entry name" value="DNA_mismatch_repair_MutS_core"/>
</dbReference>
<accession>A0A2N5T8C7</accession>
<dbReference type="GO" id="GO:0006312">
    <property type="term" value="P:mitotic recombination"/>
    <property type="evidence" value="ECO:0007669"/>
    <property type="project" value="TreeGrafter"/>
</dbReference>
<dbReference type="Pfam" id="PF05192">
    <property type="entry name" value="MutS_III"/>
    <property type="match status" value="1"/>
</dbReference>
<dbReference type="Gene3D" id="1.10.1420.10">
    <property type="match status" value="2"/>
</dbReference>
<dbReference type="Gene3D" id="3.40.50.300">
    <property type="entry name" value="P-loop containing nucleotide triphosphate hydrolases"/>
    <property type="match status" value="1"/>
</dbReference>
<dbReference type="InterPro" id="IPR016151">
    <property type="entry name" value="DNA_mismatch_repair_MutS_N"/>
</dbReference>
<sequence length="1121" mass="125638">MFSSRFFPPNTQQEPHNKRLKQTHPTQEEQLEELPSLSQLGVYTNQPTSSTHAQQTQSQSRLPTKTRLEQFLNSASTTTPSNPIPKGTEQFRAKIATKACSHVKWEQPQSIWEPGAEQKKPLIRVKQLEEQIHEQQLPHHHANLNHDHAEDDETEETPVAGKKCAKSKGDDKIKLTQLEQQWAEFKKQYPHLVIFMEVGYKIRLFGADAVLASQVLSIGHLAIPGRETAFFPKTNLYVHLSRMIMAGHKVGLFTQSETRSLRNAEPPGKKGGSKSRVFSRQLSGVYSLSTWTETDPNGGALSTPETESVLVQNWITSFHATTDPHSQKEAHVQLSMVAICPQSGEILWDSWRDDPIRSMLETRMTYLRPVEILVPLSGLDASSEKLISWLINEHSAPVSPRLESAEKDYTPRSAYELVSSFCQPHTPKQKAHGSPKEGTSPTEQKNSAEPEFLHHIVELPDGVLIALAALIMHMKSYQLESVFRQPSQFKSFLSQSSMILDANTLKNLEIFENSTDHTERSSLFWVLDRTKTPMGRRLLKQWIGKPLVDINMLKERADAIEELIASHTHPVLIKMRRMLGQRLPDLEKSLVRIQYGKCTEKELLKFLEVMVELTATFGGVSLAKPVFRSPLLTEIFSGFASVRDQVIEYRSELDAKAILKGEYENMFTNDDELYPQLSDLKDCISCIHAELAEHLQSCRNTLQNPKLEFITVGSDEMLVEVRLQHLDRVPESWMKLSSTRAVQRFRTPEAQRLLDERDKYQDLLVRAARGYFEGFLRAMEEAYAGLRAAINKLGLMDCLLSLAAVAAENKYCRPRIVPEPCIRLSAARHPIVEQNLDNPHPHVPNDCAFTHASLSTMILTGNNMGGKSVTAKMIGCIVLLAQMGSYVPAERATIGLFDGCYTRMGMSEELGQGRSAFMVEMNETAKILSMATARSLVIIDELGYGTSTYDGLAIANAVLHHLVTHIRCFTIFITHYPQLNELAIKYPKTVKSYHMKFMESPAGRSTEDEEGGMHPSRILFLYKLVAGLASKSHGIHVAHLAGLPPSVLHRARLEAQALEASMARKKEIHRVSLLRDLLLGLSSSCSSEKPPAPGDAHRPAARARISDLVSQAQALLSLSAE</sequence>
<evidence type="ECO:0000259" key="11">
    <source>
        <dbReference type="SMART" id="SM00533"/>
    </source>
</evidence>
<keyword evidence="3 9" id="KW-0547">Nucleotide-binding</keyword>
<evidence type="ECO:0000256" key="8">
    <source>
        <dbReference type="ARBA" id="ARBA00023242"/>
    </source>
</evidence>
<evidence type="ECO:0000313" key="14">
    <source>
        <dbReference type="Proteomes" id="UP000235388"/>
    </source>
</evidence>
<feature type="region of interest" description="Disordered" evidence="10">
    <location>
        <begin position="425"/>
        <end position="447"/>
    </location>
</feature>
<evidence type="ECO:0000256" key="3">
    <source>
        <dbReference type="ARBA" id="ARBA00022741"/>
    </source>
</evidence>
<dbReference type="InterPro" id="IPR017261">
    <property type="entry name" value="DNA_mismatch_repair_MutS/MSH"/>
</dbReference>
<dbReference type="FunFam" id="1.10.1420.10:FF:000004">
    <property type="entry name" value="DNA mismatch repair protein Msh3"/>
    <property type="match status" value="1"/>
</dbReference>
<evidence type="ECO:0000256" key="6">
    <source>
        <dbReference type="ARBA" id="ARBA00023125"/>
    </source>
</evidence>
<dbReference type="PANTHER" id="PTHR11361:SF122">
    <property type="entry name" value="DNA MISMATCH REPAIR PROTEIN MSH3"/>
    <property type="match status" value="1"/>
</dbReference>
<dbReference type="InterPro" id="IPR036187">
    <property type="entry name" value="DNA_mismatch_repair_MutS_sf"/>
</dbReference>
<feature type="domain" description="DNA mismatch repair protein MutS core" evidence="11">
    <location>
        <begin position="518"/>
        <end position="835"/>
    </location>
</feature>
<feature type="compositionally biased region" description="Low complexity" evidence="10">
    <location>
        <begin position="48"/>
        <end position="60"/>
    </location>
</feature>
<reference evidence="13 14" key="1">
    <citation type="submission" date="2017-11" db="EMBL/GenBank/DDBJ databases">
        <title>De novo assembly and phasing of dikaryotic genomes from two isolates of Puccinia coronata f. sp. avenae, the causal agent of oat crown rust.</title>
        <authorList>
            <person name="Miller M.E."/>
            <person name="Zhang Y."/>
            <person name="Omidvar V."/>
            <person name="Sperschneider J."/>
            <person name="Schwessinger B."/>
            <person name="Raley C."/>
            <person name="Palmer J.M."/>
            <person name="Garnica D."/>
            <person name="Upadhyaya N."/>
            <person name="Rathjen J."/>
            <person name="Taylor J.M."/>
            <person name="Park R.F."/>
            <person name="Dodds P.N."/>
            <person name="Hirsch C.D."/>
            <person name="Kianian S.F."/>
            <person name="Figueroa M."/>
        </authorList>
    </citation>
    <scope>NUCLEOTIDE SEQUENCE [LARGE SCALE GENOMIC DNA]</scope>
    <source>
        <strain evidence="13">12NC29</strain>
    </source>
</reference>
<comment type="caution">
    <text evidence="13">The sequence shown here is derived from an EMBL/GenBank/DDBJ whole genome shotgun (WGS) entry which is preliminary data.</text>
</comment>
<keyword evidence="4 9" id="KW-0227">DNA damage</keyword>
<dbReference type="STRING" id="200324.A0A2N5T8C7"/>
<keyword evidence="7 9" id="KW-0234">DNA repair</keyword>
<evidence type="ECO:0000256" key="10">
    <source>
        <dbReference type="SAM" id="MobiDB-lite"/>
    </source>
</evidence>
<keyword evidence="8" id="KW-0539">Nucleus</keyword>
<dbReference type="FunFam" id="3.30.420.110:FF:000010">
    <property type="entry name" value="DNA mismatch repair protein"/>
    <property type="match status" value="1"/>
</dbReference>
<evidence type="ECO:0000313" key="13">
    <source>
        <dbReference type="EMBL" id="PLW21749.1"/>
    </source>
</evidence>
<feature type="region of interest" description="Disordered" evidence="10">
    <location>
        <begin position="1"/>
        <end position="63"/>
    </location>
</feature>
<dbReference type="FunFam" id="3.40.1170.10:FF:000037">
    <property type="entry name" value="DNA mismatch repair protein"/>
    <property type="match status" value="1"/>
</dbReference>
<dbReference type="Pfam" id="PF00488">
    <property type="entry name" value="MutS_V"/>
    <property type="match status" value="1"/>
</dbReference>
<dbReference type="SUPFAM" id="SSF52540">
    <property type="entry name" value="P-loop containing nucleoside triphosphate hydrolases"/>
    <property type="match status" value="1"/>
</dbReference>
<evidence type="ECO:0000256" key="1">
    <source>
        <dbReference type="ARBA" id="ARBA00004123"/>
    </source>
</evidence>